<comment type="caution">
    <text evidence="1">The sequence shown here is derived from an EMBL/GenBank/DDBJ whole genome shotgun (WGS) entry which is preliminary data.</text>
</comment>
<dbReference type="Proteomes" id="UP000831701">
    <property type="component" value="Chromosome 13"/>
</dbReference>
<keyword evidence="2" id="KW-1185">Reference proteome</keyword>
<name>A0ACB8W8D9_9TELE</name>
<evidence type="ECO:0000313" key="2">
    <source>
        <dbReference type="Proteomes" id="UP000831701"/>
    </source>
</evidence>
<dbReference type="EMBL" id="CM041543">
    <property type="protein sequence ID" value="KAI3364054.1"/>
    <property type="molecule type" value="Genomic_DNA"/>
</dbReference>
<sequence length="270" mass="30451">MKRINIRKAEGPDKVSGRTLKLCADQLAGVFLDIFNLSLQLATVIPVSLKTSIIVPVPKKSAVTCLNDYYRPVALTPVISFERIVLKHIKDIILAGLDQRHHHTEEAVAAFRDIQQSLGKNPVLYSPGFEKPFILQKDASERGIGAVLLQGPPEDQHPVAFISHKLFPREGCYSTVEKEALAMKWALDSFKYYLLGREFTLQTDHKALQWLQRMRDTNGRITRWYLAMQPYHFKVDHIPGRLNVTAQYLSRCLGETSEDEGSLGNGRASP</sequence>
<proteinExistence type="predicted"/>
<evidence type="ECO:0000313" key="1">
    <source>
        <dbReference type="EMBL" id="KAI3364054.1"/>
    </source>
</evidence>
<accession>A0ACB8W8D9</accession>
<organism evidence="1 2">
    <name type="scientific">Scortum barcoo</name>
    <name type="common">barcoo grunter</name>
    <dbReference type="NCBI Taxonomy" id="214431"/>
    <lineage>
        <taxon>Eukaryota</taxon>
        <taxon>Metazoa</taxon>
        <taxon>Chordata</taxon>
        <taxon>Craniata</taxon>
        <taxon>Vertebrata</taxon>
        <taxon>Euteleostomi</taxon>
        <taxon>Actinopterygii</taxon>
        <taxon>Neopterygii</taxon>
        <taxon>Teleostei</taxon>
        <taxon>Neoteleostei</taxon>
        <taxon>Acanthomorphata</taxon>
        <taxon>Eupercaria</taxon>
        <taxon>Centrarchiformes</taxon>
        <taxon>Terapontoidei</taxon>
        <taxon>Terapontidae</taxon>
        <taxon>Scortum</taxon>
    </lineage>
</organism>
<reference evidence="1" key="1">
    <citation type="submission" date="2022-04" db="EMBL/GenBank/DDBJ databases">
        <title>Jade perch genome.</title>
        <authorList>
            <person name="Chao B."/>
        </authorList>
    </citation>
    <scope>NUCLEOTIDE SEQUENCE</scope>
    <source>
        <strain evidence="1">CB-2022</strain>
    </source>
</reference>
<protein>
    <submittedName>
        <fullName evidence="1">Uncharacterized protein</fullName>
    </submittedName>
</protein>
<gene>
    <name evidence="1" type="ORF">L3Q82_010884</name>
</gene>